<evidence type="ECO:0000256" key="6">
    <source>
        <dbReference type="SAM" id="SignalP"/>
    </source>
</evidence>
<sequence>MLMRSISLLALTYLSVSPLSLAHAALNFDDFSNISSLQLNGSTTTAATADGMVLRLTPAIQEKQVGSVFTQLPINASQFSTFFTFRLTESGGTNGNLGNEEKTYDGSTGGQGLVFVIQSYKSDWLDLKDHWNNDWQQYEPSGLGYNYLPYSLGVEFDTWGDVWNADPNSNHMAIIGERTTTHTDIPNFAVTAITPNFNDGNLWYTWVDYNGTTLEVRTSQTCQRPSAPTLSQAVDLPAILGGKNVGEQWIERINEAFIGFTATTSPEGFNNQDIINWSYRDTFAPINSPQLEIWDGTTQITRGATVDIGSTPANTPVSKTFTVKNTGDLTLRLNSPALSADFSLVGDLPKVIPAGGTAEITVQFKAPANPGTVTGTFQLAYNGCNENSFNFGMTAQTTALLEIPGGSIFPISTKIQILDGETEIVDDTNTPIDFGITGVGKPITKTFTVKNVGESTLALVKEVAMNSETGGFDVTSFPAPTFLRAGESTTFQITLNATNPGLFAGMVSLGTDEHGGNPFTFSVSGMVYAKSPLIEQQKICFEQQNGLLNQEQCIPVDAATTITSTGIPTDAKIKAGISKYVNGMPVDFQRSDAVTVADSIMTAGVIKVDSQDIGKQASIIATGIYISSSYLRGFMWYLLSDCPNCPQGWMVTELPYNETTALPLLTQPALLPLKTVDSLPEYYTVNLYAGNLPMPGFLNIFWGYRIEAGDDKGKVVFNMTPISIMIYP</sequence>
<evidence type="ECO:0000256" key="1">
    <source>
        <dbReference type="ARBA" id="ARBA00004138"/>
    </source>
</evidence>
<reference evidence="9 10" key="1">
    <citation type="journal article" date="2014" name="ISME J.">
        <title>Ecophysiology of Thioploca ingrica as revealed by the complete genome sequence supplemented with proteomic evidence.</title>
        <authorList>
            <person name="Kojima H."/>
            <person name="Ogura Y."/>
            <person name="Yamamoto N."/>
            <person name="Togashi T."/>
            <person name="Mori H."/>
            <person name="Watanabe T."/>
            <person name="Nemoto F."/>
            <person name="Kurokawa K."/>
            <person name="Hayashi T."/>
            <person name="Fukui M."/>
        </authorList>
    </citation>
    <scope>NUCLEOTIDE SEQUENCE [LARGE SCALE GENOMIC DNA]</scope>
</reference>
<dbReference type="Pfam" id="PF22544">
    <property type="entry name" value="HYDIN_VesB_CFA65-like_Ig"/>
    <property type="match status" value="2"/>
</dbReference>
<dbReference type="Gene3D" id="2.60.40.10">
    <property type="entry name" value="Immunoglobulins"/>
    <property type="match status" value="2"/>
</dbReference>
<dbReference type="Proteomes" id="UP000031623">
    <property type="component" value="Chromosome"/>
</dbReference>
<dbReference type="InterPro" id="IPR056573">
    <property type="entry name" value="Lectin_L-type_dom"/>
</dbReference>
<evidence type="ECO:0000256" key="3">
    <source>
        <dbReference type="ARBA" id="ARBA00022490"/>
    </source>
</evidence>
<protein>
    <submittedName>
        <fullName evidence="9">Uncharacterized protein</fullName>
    </submittedName>
</protein>
<dbReference type="InterPro" id="IPR001220">
    <property type="entry name" value="Legume_lectin_dom"/>
</dbReference>
<dbReference type="InterPro" id="IPR019825">
    <property type="entry name" value="Lectin_legB_Mn/Ca_BS"/>
</dbReference>
<dbReference type="InterPro" id="IPR013783">
    <property type="entry name" value="Ig-like_fold"/>
</dbReference>
<dbReference type="Pfam" id="PF00139">
    <property type="entry name" value="Lectin_legB"/>
    <property type="match status" value="1"/>
</dbReference>
<dbReference type="GO" id="GO:0005737">
    <property type="term" value="C:cytoplasm"/>
    <property type="evidence" value="ECO:0007669"/>
    <property type="project" value="UniProtKB-SubCell"/>
</dbReference>
<evidence type="ECO:0000259" key="8">
    <source>
        <dbReference type="Pfam" id="PF22544"/>
    </source>
</evidence>
<dbReference type="PANTHER" id="PTHR32401:SF48">
    <property type="entry name" value="LEGUME LECTIN DOMAIN-CONTAINING PROTEIN"/>
    <property type="match status" value="1"/>
</dbReference>
<dbReference type="InterPro" id="IPR013320">
    <property type="entry name" value="ConA-like_dom_sf"/>
</dbReference>
<dbReference type="EMBL" id="AP014633">
    <property type="protein sequence ID" value="BAP57631.1"/>
    <property type="molecule type" value="Genomic_DNA"/>
</dbReference>
<dbReference type="SUPFAM" id="SSF49899">
    <property type="entry name" value="Concanavalin A-like lectins/glucanases"/>
    <property type="match status" value="1"/>
</dbReference>
<dbReference type="CDD" id="cd01951">
    <property type="entry name" value="lectin_L-type"/>
    <property type="match status" value="1"/>
</dbReference>
<comment type="subcellular location">
    <subcellularLocation>
        <location evidence="1">Cell projection</location>
        <location evidence="1">Cilium</location>
    </subcellularLocation>
    <subcellularLocation>
        <location evidence="2">Cytoplasm</location>
    </subcellularLocation>
</comment>
<evidence type="ECO:0000256" key="4">
    <source>
        <dbReference type="ARBA" id="ARBA00023069"/>
    </source>
</evidence>
<dbReference type="NCBIfam" id="NF012200">
    <property type="entry name" value="choice_anch_D"/>
    <property type="match status" value="2"/>
</dbReference>
<feature type="domain" description="Legume lectin" evidence="7">
    <location>
        <begin position="26"/>
        <end position="282"/>
    </location>
</feature>
<dbReference type="AlphaFoldDB" id="A0A090BVX8"/>
<evidence type="ECO:0000256" key="2">
    <source>
        <dbReference type="ARBA" id="ARBA00004496"/>
    </source>
</evidence>
<dbReference type="InterPro" id="IPR050258">
    <property type="entry name" value="Leguminous_Lectin"/>
</dbReference>
<dbReference type="OrthoDB" id="3565729at2"/>
<dbReference type="PANTHER" id="PTHR32401">
    <property type="entry name" value="CONCANAVALIN A-LIKE LECTIN FAMILY PROTEIN"/>
    <property type="match status" value="1"/>
</dbReference>
<name>A0A090BVX8_9GAMM</name>
<dbReference type="Gene3D" id="2.60.120.200">
    <property type="match status" value="1"/>
</dbReference>
<feature type="domain" description="HYDIN/VesB/CFA65-like Ig-like" evidence="8">
    <location>
        <begin position="429"/>
        <end position="525"/>
    </location>
</feature>
<keyword evidence="5" id="KW-0966">Cell projection</keyword>
<dbReference type="InterPro" id="IPR053879">
    <property type="entry name" value="HYDIN_VesB_CFA65-like_Ig"/>
</dbReference>
<keyword evidence="4" id="KW-0969">Cilium</keyword>
<keyword evidence="6" id="KW-0732">Signal</keyword>
<evidence type="ECO:0000313" key="9">
    <source>
        <dbReference type="EMBL" id="BAP57631.1"/>
    </source>
</evidence>
<feature type="chain" id="PRO_5001853460" evidence="6">
    <location>
        <begin position="25"/>
        <end position="728"/>
    </location>
</feature>
<dbReference type="PROSITE" id="PS00307">
    <property type="entry name" value="LECTIN_LEGUME_BETA"/>
    <property type="match status" value="1"/>
</dbReference>
<feature type="signal peptide" evidence="6">
    <location>
        <begin position="1"/>
        <end position="24"/>
    </location>
</feature>
<evidence type="ECO:0000256" key="5">
    <source>
        <dbReference type="ARBA" id="ARBA00023273"/>
    </source>
</evidence>
<organism evidence="9 10">
    <name type="scientific">Thioploca ingrica</name>
    <dbReference type="NCBI Taxonomy" id="40754"/>
    <lineage>
        <taxon>Bacteria</taxon>
        <taxon>Pseudomonadati</taxon>
        <taxon>Pseudomonadota</taxon>
        <taxon>Gammaproteobacteria</taxon>
        <taxon>Thiotrichales</taxon>
        <taxon>Thiotrichaceae</taxon>
        <taxon>Thioploca</taxon>
    </lineage>
</organism>
<proteinExistence type="predicted"/>
<keyword evidence="10" id="KW-1185">Reference proteome</keyword>
<gene>
    <name evidence="9" type="ORF">THII_3334</name>
</gene>
<accession>A0A090BVX8</accession>
<dbReference type="HOGENOM" id="CLU_380315_0_0_6"/>
<feature type="domain" description="HYDIN/VesB/CFA65-like Ig-like" evidence="8">
    <location>
        <begin position="305"/>
        <end position="386"/>
    </location>
</feature>
<dbReference type="STRING" id="40754.THII_3334"/>
<evidence type="ECO:0000259" key="7">
    <source>
        <dbReference type="Pfam" id="PF00139"/>
    </source>
</evidence>
<keyword evidence="3" id="KW-0963">Cytoplasm</keyword>
<dbReference type="GO" id="GO:0030246">
    <property type="term" value="F:carbohydrate binding"/>
    <property type="evidence" value="ECO:0007669"/>
    <property type="project" value="InterPro"/>
</dbReference>
<dbReference type="KEGG" id="tig:THII_3334"/>
<evidence type="ECO:0000313" key="10">
    <source>
        <dbReference type="Proteomes" id="UP000031623"/>
    </source>
</evidence>